<feature type="signal peptide" evidence="1">
    <location>
        <begin position="1"/>
        <end position="20"/>
    </location>
</feature>
<dbReference type="OrthoDB" id="3369896at2"/>
<dbReference type="AlphaFoldDB" id="A0A1D8G4V0"/>
<gene>
    <name evidence="2" type="ORF">A4G23_03318</name>
</gene>
<dbReference type="PATRIC" id="fig|285473.5.peg.3470"/>
<dbReference type="GeneID" id="33068334"/>
<dbReference type="PROSITE" id="PS51257">
    <property type="entry name" value="PROKAR_LIPOPROTEIN"/>
    <property type="match status" value="1"/>
</dbReference>
<dbReference type="InterPro" id="IPR029046">
    <property type="entry name" value="LolA/LolB/LppX"/>
</dbReference>
<dbReference type="Proteomes" id="UP000095349">
    <property type="component" value="Chromosome"/>
</dbReference>
<dbReference type="STRING" id="285473.A4G23_03318"/>
<protein>
    <recommendedName>
        <fullName evidence="4">Lipoprotein</fullName>
    </recommendedName>
</protein>
<evidence type="ECO:0000313" key="2">
    <source>
        <dbReference type="EMBL" id="AOT60443.1"/>
    </source>
</evidence>
<keyword evidence="3" id="KW-1185">Reference proteome</keyword>
<dbReference type="KEGG" id="srn:A4G23_03318"/>
<keyword evidence="1" id="KW-0732">Signal</keyword>
<dbReference type="RefSeq" id="WP_069977605.1">
    <property type="nucleotide sequence ID" value="NZ_CP017316.1"/>
</dbReference>
<dbReference type="SUPFAM" id="SSF89392">
    <property type="entry name" value="Prokaryotic lipoproteins and lipoprotein localization factors"/>
    <property type="match status" value="1"/>
</dbReference>
<evidence type="ECO:0000313" key="3">
    <source>
        <dbReference type="Proteomes" id="UP000095349"/>
    </source>
</evidence>
<evidence type="ECO:0000256" key="1">
    <source>
        <dbReference type="SAM" id="SignalP"/>
    </source>
</evidence>
<dbReference type="Gene3D" id="2.50.20.20">
    <property type="match status" value="1"/>
</dbReference>
<sequence>MRVSVGRRLGVSVTAVAVLAAVAGCQGGDGADKGGKKAAADAPAAAEPQWSSALQVIQAAYEKTAAAKSARVRLTMTMPESPAGGAGAAGVAGLGAGGTMEMSGVVGWDPGTMDITMTGDGLLGGGEGSSAGSRLVMVDDVMYMDMGDEAPADLGGKRWLKLDFKALGEKTGDAALRKQLTDSLESMNQDPAKQLAMLLDSPHLKHVGPEKVGGVQTQHYKGTLTVDEMVAANKSLAVLSEKERADLVASMKESGLTAYDTDVWVDADGYPAKMDIGMVTPEGRIEVTATYSDYGAKAAVQAPPAGETFDFMEMMEKLSEAMEDGADADSSAA</sequence>
<dbReference type="EMBL" id="CP017316">
    <property type="protein sequence ID" value="AOT60443.1"/>
    <property type="molecule type" value="Genomic_DNA"/>
</dbReference>
<accession>A0A1D8G4V0</accession>
<reference evidence="2 3" key="1">
    <citation type="submission" date="2016-09" db="EMBL/GenBank/DDBJ databases">
        <title>Streptomyces rubrolavendulae MJM4426 Genome sequencing and assembly.</title>
        <authorList>
            <person name="Kim J.-G."/>
        </authorList>
    </citation>
    <scope>NUCLEOTIDE SEQUENCE [LARGE SCALE GENOMIC DNA]</scope>
    <source>
        <strain evidence="2 3">MJM4426</strain>
    </source>
</reference>
<proteinExistence type="predicted"/>
<organism evidence="2 3">
    <name type="scientific">Streptomyces rubrolavendulae</name>
    <dbReference type="NCBI Taxonomy" id="285473"/>
    <lineage>
        <taxon>Bacteria</taxon>
        <taxon>Bacillati</taxon>
        <taxon>Actinomycetota</taxon>
        <taxon>Actinomycetes</taxon>
        <taxon>Kitasatosporales</taxon>
        <taxon>Streptomycetaceae</taxon>
        <taxon>Streptomyces</taxon>
    </lineage>
</organism>
<name>A0A1D8G4V0_9ACTN</name>
<evidence type="ECO:0008006" key="4">
    <source>
        <dbReference type="Google" id="ProtNLM"/>
    </source>
</evidence>
<feature type="chain" id="PRO_5009107110" description="Lipoprotein" evidence="1">
    <location>
        <begin position="21"/>
        <end position="333"/>
    </location>
</feature>